<sequence>MDISLVPRGYYRRGNFFSKIIHDTLHKKTLSSSGTPFYVTKQNVLISPSQYLGHIDSYVRRAEKLALSFEPKDPLGACRIRSAFSLANKTHYGQFRLSGEPYIIHPLSVAEFLRKRGADEETVVIALQHDILEDGIIDGKKATKEFLAGEMGEAISFGVDGVTQLGKPSLVDKHSKHVEYAIKNIRVILVKLVDNLHNMKTLRYKKPERRRTISMEALNVYAPLANRLGIWDVKRELEDLAFRWLDPKMFRKIRSKRKTLISSSVERISEIKKTLLPALQMIDPDVRLVLETRCIYEIYQRMQKRNILDVEHLSPADIWRVNVVVSDREKCFTALDYVHRMYHPDRNNFPDHINSPEPNGAQFLHTYVMVPGFGMLLVQIRDPQMQAYYHSGIIANPSLMKDSSWLVGLLKDLRSQMLTVDDEVYNVMEQHILPITVYTDKGGEFQTLFGSTVLDAIRVFGEKSFLHALVDEDEKSLSRQLADGCTLSIRTAENITAKLTWLNSLNTLDAIHTLQDYLKSLSDEEILSNAKKALDKGSQKFYLPAEVLIKTRLFKKYISSLGFGSVEEFLRKVGIGEIRVQHVVPQMNNEIYREELLKAEKKEYAPYYYFIRTLDRSQILSRLSWSLCTRLGFNMVEFSPVYTGEVFRGRREVIVVFGVELYRGGIDDNMVSEIQRLQVQTIAERVLLYDPKIIKYPNIGYGALSKNEVDALILLKIKTK</sequence>
<comment type="caution">
    <text evidence="3">The sequence shown here is derived from an EMBL/GenBank/DDBJ whole genome shotgun (WGS) entry which is preliminary data.</text>
</comment>
<dbReference type="InterPro" id="IPR043519">
    <property type="entry name" value="NT_sf"/>
</dbReference>
<dbReference type="SMART" id="SM00954">
    <property type="entry name" value="RelA_SpoT"/>
    <property type="match status" value="1"/>
</dbReference>
<dbReference type="AlphaFoldDB" id="A0A1F4S297"/>
<dbReference type="SUPFAM" id="SSF109604">
    <property type="entry name" value="HD-domain/PDEase-like"/>
    <property type="match status" value="1"/>
</dbReference>
<dbReference type="Gene3D" id="1.10.3210.10">
    <property type="entry name" value="Hypothetical protein af1432"/>
    <property type="match status" value="1"/>
</dbReference>
<proteinExistence type="predicted"/>
<organism evidence="3 4">
    <name type="scientific">candidate division WOR-1 bacterium RIFOXYB2_FULL_36_35</name>
    <dbReference type="NCBI Taxonomy" id="1802578"/>
    <lineage>
        <taxon>Bacteria</taxon>
        <taxon>Bacillati</taxon>
        <taxon>Saganbacteria</taxon>
    </lineage>
</organism>
<feature type="domain" description="RelA/SpoT" evidence="2">
    <location>
        <begin position="295"/>
        <end position="398"/>
    </location>
</feature>
<evidence type="ECO:0000259" key="2">
    <source>
        <dbReference type="SMART" id="SM00954"/>
    </source>
</evidence>
<dbReference type="PANTHER" id="PTHR21262">
    <property type="entry name" value="GUANOSINE-3',5'-BIS DIPHOSPHATE 3'-PYROPHOSPHOHYDROLASE"/>
    <property type="match status" value="1"/>
</dbReference>
<dbReference type="PANTHER" id="PTHR21262:SF31">
    <property type="entry name" value="GTP PYROPHOSPHOKINASE"/>
    <property type="match status" value="1"/>
</dbReference>
<name>A0A1F4S297_UNCSA</name>
<dbReference type="InterPro" id="IPR007685">
    <property type="entry name" value="RelA_SpoT"/>
</dbReference>
<evidence type="ECO:0000313" key="4">
    <source>
        <dbReference type="Proteomes" id="UP000177905"/>
    </source>
</evidence>
<protein>
    <recommendedName>
        <fullName evidence="5">HD/PDEase domain-containing protein</fullName>
    </recommendedName>
</protein>
<dbReference type="Proteomes" id="UP000177905">
    <property type="component" value="Unassembled WGS sequence"/>
</dbReference>
<evidence type="ECO:0008006" key="5">
    <source>
        <dbReference type="Google" id="ProtNLM"/>
    </source>
</evidence>
<dbReference type="Pfam" id="PF04607">
    <property type="entry name" value="RelA_SpoT"/>
    <property type="match status" value="1"/>
</dbReference>
<evidence type="ECO:0000259" key="1">
    <source>
        <dbReference type="SMART" id="SM00471"/>
    </source>
</evidence>
<dbReference type="GO" id="GO:0015969">
    <property type="term" value="P:guanosine tetraphosphate metabolic process"/>
    <property type="evidence" value="ECO:0007669"/>
    <property type="project" value="InterPro"/>
</dbReference>
<dbReference type="SMART" id="SM00471">
    <property type="entry name" value="HDc"/>
    <property type="match status" value="1"/>
</dbReference>
<dbReference type="SUPFAM" id="SSF81301">
    <property type="entry name" value="Nucleotidyltransferase"/>
    <property type="match status" value="1"/>
</dbReference>
<evidence type="ECO:0000313" key="3">
    <source>
        <dbReference type="EMBL" id="OGC14564.1"/>
    </source>
</evidence>
<dbReference type="EMBL" id="MEUA01000034">
    <property type="protein sequence ID" value="OGC14564.1"/>
    <property type="molecule type" value="Genomic_DNA"/>
</dbReference>
<dbReference type="Gene3D" id="3.30.460.10">
    <property type="entry name" value="Beta Polymerase, domain 2"/>
    <property type="match status" value="1"/>
</dbReference>
<feature type="domain" description="HD/PDEase" evidence="1">
    <location>
        <begin position="98"/>
        <end position="208"/>
    </location>
</feature>
<gene>
    <name evidence="3" type="ORF">A2290_01790</name>
</gene>
<dbReference type="Pfam" id="PF13328">
    <property type="entry name" value="HD_4"/>
    <property type="match status" value="1"/>
</dbReference>
<accession>A0A1F4S297</accession>
<dbReference type="InterPro" id="IPR003607">
    <property type="entry name" value="HD/PDEase_dom"/>
</dbReference>
<reference evidence="3 4" key="1">
    <citation type="journal article" date="2016" name="Nat. Commun.">
        <title>Thousands of microbial genomes shed light on interconnected biogeochemical processes in an aquifer system.</title>
        <authorList>
            <person name="Anantharaman K."/>
            <person name="Brown C.T."/>
            <person name="Hug L.A."/>
            <person name="Sharon I."/>
            <person name="Castelle C.J."/>
            <person name="Probst A.J."/>
            <person name="Thomas B.C."/>
            <person name="Singh A."/>
            <person name="Wilkins M.J."/>
            <person name="Karaoz U."/>
            <person name="Brodie E.L."/>
            <person name="Williams K.H."/>
            <person name="Hubbard S.S."/>
            <person name="Banfield J.F."/>
        </authorList>
    </citation>
    <scope>NUCLEOTIDE SEQUENCE [LARGE SCALE GENOMIC DNA]</scope>
</reference>